<dbReference type="Gene3D" id="3.40.50.1820">
    <property type="entry name" value="alpha/beta hydrolase"/>
    <property type="match status" value="1"/>
</dbReference>
<feature type="domain" description="Acetyl xylan esterase" evidence="3">
    <location>
        <begin position="19"/>
        <end position="153"/>
    </location>
</feature>
<dbReference type="EMBL" id="CP017111">
    <property type="protein sequence ID" value="AOO66242.1"/>
    <property type="molecule type" value="Genomic_DNA"/>
</dbReference>
<dbReference type="KEGG" id="shal:SHALO_2483"/>
<dbReference type="RefSeq" id="WP_069478798.1">
    <property type="nucleotide sequence ID" value="NZ_CP017111.1"/>
</dbReference>
<keyword evidence="2" id="KW-0732">Signal</keyword>
<dbReference type="STRING" id="1193502.SHALO_2483"/>
<accession>A0A1D7TMM6</accession>
<dbReference type="SUPFAM" id="SSF53474">
    <property type="entry name" value="alpha/beta-Hydrolases"/>
    <property type="match status" value="1"/>
</dbReference>
<name>A0A1D7TMM6_9BACT</name>
<proteinExistence type="predicted"/>
<dbReference type="PANTHER" id="PTHR22946:SF9">
    <property type="entry name" value="POLYKETIDE TRANSFERASE AF380"/>
    <property type="match status" value="1"/>
</dbReference>
<dbReference type="InterPro" id="IPR008391">
    <property type="entry name" value="AXE1_dom"/>
</dbReference>
<gene>
    <name evidence="4" type="ORF">SHALO_2483</name>
</gene>
<feature type="chain" id="PRO_5009099509" description="Acetyl xylan esterase domain-containing protein" evidence="2">
    <location>
        <begin position="17"/>
        <end position="245"/>
    </location>
</feature>
<dbReference type="PATRIC" id="fig|1193502.14.peg.2516"/>
<evidence type="ECO:0000259" key="3">
    <source>
        <dbReference type="Pfam" id="PF05448"/>
    </source>
</evidence>
<dbReference type="AlphaFoldDB" id="A0A1D7TMM6"/>
<protein>
    <recommendedName>
        <fullName evidence="3">Acetyl xylan esterase domain-containing protein</fullName>
    </recommendedName>
</protein>
<feature type="signal peptide" evidence="2">
    <location>
        <begin position="1"/>
        <end position="16"/>
    </location>
</feature>
<dbReference type="Pfam" id="PF05448">
    <property type="entry name" value="AXE1"/>
    <property type="match status" value="1"/>
</dbReference>
<evidence type="ECO:0000256" key="1">
    <source>
        <dbReference type="ARBA" id="ARBA00022801"/>
    </source>
</evidence>
<dbReference type="GO" id="GO:0052689">
    <property type="term" value="F:carboxylic ester hydrolase activity"/>
    <property type="evidence" value="ECO:0007669"/>
    <property type="project" value="UniProtKB-ARBA"/>
</dbReference>
<dbReference type="InterPro" id="IPR050261">
    <property type="entry name" value="FrsA_esterase"/>
</dbReference>
<dbReference type="PANTHER" id="PTHR22946">
    <property type="entry name" value="DIENELACTONE HYDROLASE DOMAIN-CONTAINING PROTEIN-RELATED"/>
    <property type="match status" value="1"/>
</dbReference>
<evidence type="ECO:0000256" key="2">
    <source>
        <dbReference type="SAM" id="SignalP"/>
    </source>
</evidence>
<keyword evidence="1" id="KW-0378">Hydrolase</keyword>
<evidence type="ECO:0000313" key="5">
    <source>
        <dbReference type="Proteomes" id="UP000094609"/>
    </source>
</evidence>
<evidence type="ECO:0000313" key="4">
    <source>
        <dbReference type="EMBL" id="AOO66242.1"/>
    </source>
</evidence>
<keyword evidence="5" id="KW-1185">Reference proteome</keyword>
<dbReference type="InterPro" id="IPR029058">
    <property type="entry name" value="AB_hydrolase_fold"/>
</dbReference>
<dbReference type="Proteomes" id="UP000094609">
    <property type="component" value="Chromosome"/>
</dbReference>
<reference evidence="5" key="1">
    <citation type="submission" date="2016-08" db="EMBL/GenBank/DDBJ databases">
        <title>Complete genome sequence of the organohalide-respiring Epsilonproteobacterium Sulfurospirillum halorespirans.</title>
        <authorList>
            <person name="Goris T."/>
            <person name="Zimmermann J."/>
            <person name="Schenz B."/>
            <person name="Lemos M."/>
            <person name="Hackermueller J."/>
            <person name="Diekert G."/>
        </authorList>
    </citation>
    <scope>NUCLEOTIDE SEQUENCE [LARGE SCALE GENOMIC DNA]</scope>
    <source>
        <strain>DSM 13726</strain>
        <strain evidence="5">PCE-M2</strain>
    </source>
</reference>
<organism evidence="4 5">
    <name type="scientific">Sulfurospirillum halorespirans DSM 13726</name>
    <dbReference type="NCBI Taxonomy" id="1193502"/>
    <lineage>
        <taxon>Bacteria</taxon>
        <taxon>Pseudomonadati</taxon>
        <taxon>Campylobacterota</taxon>
        <taxon>Epsilonproteobacteria</taxon>
        <taxon>Campylobacterales</taxon>
        <taxon>Sulfurospirillaceae</taxon>
        <taxon>Sulfurospirillum</taxon>
    </lineage>
</organism>
<sequence>MPVVIFLLLACMSLFAKEITITSEDGFVMHGWLDYPAQKQANYPIVFFAHQFGADHTIWKEMAGEFNQKGYATLMVDLRGHGKSIMKNGTTVKISADTRMDHIASAIEESKKNVGFEKITGDLSQWLSKLSSEKEIDMHKLILVGSSLGAGAIIPLMVEAEPIALIALSPGGGDEEAIKTSLMYSEAPSLFIAGKDDPLGAQERAIAYTKEALRGSLLLISSDGHGVVLLPRVKPYIDGFLKSSH</sequence>